<reference evidence="1 2" key="1">
    <citation type="submission" date="2017-08" db="EMBL/GenBank/DDBJ databases">
        <title>WGS of Clinical strains of the CDC Group NO-1 linked to zoonotic infections in humans.</title>
        <authorList>
            <person name="Bernier A.-M."/>
            <person name="Bernard K."/>
        </authorList>
    </citation>
    <scope>NUCLEOTIDE SEQUENCE [LARGE SCALE GENOMIC DNA]</scope>
    <source>
        <strain evidence="1 2">NML120219</strain>
    </source>
</reference>
<comment type="caution">
    <text evidence="1">The sequence shown here is derived from an EMBL/GenBank/DDBJ whole genome shotgun (WGS) entry which is preliminary data.</text>
</comment>
<dbReference type="Pfam" id="PF13376">
    <property type="entry name" value="OmdA"/>
    <property type="match status" value="1"/>
</dbReference>
<dbReference type="EMBL" id="NSJE01000007">
    <property type="protein sequence ID" value="PAT43037.1"/>
    <property type="molecule type" value="Genomic_DNA"/>
</dbReference>
<name>A0A2A2AZ39_9BURK</name>
<gene>
    <name evidence="1" type="ORF">CK621_05745</name>
</gene>
<evidence type="ECO:0000313" key="1">
    <source>
        <dbReference type="EMBL" id="PAT43037.1"/>
    </source>
</evidence>
<dbReference type="RefSeq" id="WP_095551661.1">
    <property type="nucleotide sequence ID" value="NZ_NSJE01000007.1"/>
</dbReference>
<protein>
    <submittedName>
        <fullName evidence="1">Bacteriocin-protection protein</fullName>
    </submittedName>
</protein>
<accession>A0A2A2AZ39</accession>
<sequence>MSTLLAGLPAELAEALAAAPQAHALFLAMSASHQREYGHWISEVKRPQTRQQRAGKAVAMLLAKSQAPKPRKT</sequence>
<dbReference type="AlphaFoldDB" id="A0A2A2AZ39"/>
<organism evidence="1 2">
    <name type="scientific">Vandammella animalimorsus</name>
    <dbReference type="NCBI Taxonomy" id="2029117"/>
    <lineage>
        <taxon>Bacteria</taxon>
        <taxon>Pseudomonadati</taxon>
        <taxon>Pseudomonadota</taxon>
        <taxon>Betaproteobacteria</taxon>
        <taxon>Burkholderiales</taxon>
        <taxon>Comamonadaceae</taxon>
        <taxon>Vandammella</taxon>
    </lineage>
</organism>
<proteinExistence type="predicted"/>
<dbReference type="Proteomes" id="UP000218439">
    <property type="component" value="Unassembled WGS sequence"/>
</dbReference>
<evidence type="ECO:0000313" key="2">
    <source>
        <dbReference type="Proteomes" id="UP000218439"/>
    </source>
</evidence>